<evidence type="ECO:0000256" key="5">
    <source>
        <dbReference type="ARBA" id="ARBA00022737"/>
    </source>
</evidence>
<keyword evidence="3 11" id="KW-0853">WD repeat</keyword>
<keyword evidence="5" id="KW-0677">Repeat</keyword>
<dbReference type="Gene3D" id="2.130.10.10">
    <property type="entry name" value="YVTN repeat-like/Quinoprotein amine dehydrogenase"/>
    <property type="match status" value="4"/>
</dbReference>
<evidence type="ECO:0000256" key="6">
    <source>
        <dbReference type="ARBA" id="ARBA00038255"/>
    </source>
</evidence>
<evidence type="ECO:0000313" key="13">
    <source>
        <dbReference type="Proteomes" id="UP001295444"/>
    </source>
</evidence>
<gene>
    <name evidence="12" type="ORF">PECUL_23A008786</name>
</gene>
<evidence type="ECO:0000256" key="4">
    <source>
        <dbReference type="ARBA" id="ARBA00022694"/>
    </source>
</evidence>
<dbReference type="InterPro" id="IPR051973">
    <property type="entry name" value="tRNA_Anticodon_Mtase-Reg"/>
</dbReference>
<comment type="subcellular location">
    <subcellularLocation>
        <location evidence="1">Cytoplasm</location>
    </subcellularLocation>
</comment>
<dbReference type="PANTHER" id="PTHR14344:SF3">
    <property type="entry name" value="WD REPEAT-CONTAINING PROTEIN 6"/>
    <property type="match status" value="1"/>
</dbReference>
<keyword evidence="13" id="KW-1185">Reference proteome</keyword>
<dbReference type="SMART" id="SM00320">
    <property type="entry name" value="WD40"/>
    <property type="match status" value="10"/>
</dbReference>
<evidence type="ECO:0000256" key="7">
    <source>
        <dbReference type="ARBA" id="ARBA00040154"/>
    </source>
</evidence>
<dbReference type="SUPFAM" id="SSF50978">
    <property type="entry name" value="WD40 repeat-like"/>
    <property type="match status" value="3"/>
</dbReference>
<dbReference type="Pfam" id="PF00400">
    <property type="entry name" value="WD40"/>
    <property type="match status" value="3"/>
</dbReference>
<dbReference type="PANTHER" id="PTHR14344">
    <property type="entry name" value="WD REPEAT PROTEIN"/>
    <property type="match status" value="1"/>
</dbReference>
<evidence type="ECO:0000256" key="1">
    <source>
        <dbReference type="ARBA" id="ARBA00004496"/>
    </source>
</evidence>
<dbReference type="PROSITE" id="PS50294">
    <property type="entry name" value="WD_REPEATS_REGION"/>
    <property type="match status" value="1"/>
</dbReference>
<dbReference type="GO" id="GO:0030488">
    <property type="term" value="P:tRNA methylation"/>
    <property type="evidence" value="ECO:0007669"/>
    <property type="project" value="TreeGrafter"/>
</dbReference>
<sequence length="1101" mass="122880">MDCMLLVAPITALEFIGEYLLAGEGPYLTVYSVKDKHINSQRIRQNVLHSYTIHGIKLCDSASSKASDVLLCVFGSKGLIVLQLNIMDQGLNLLKLCDIRELNDWIWDVQWLGDDLQPTCYLGLAMGHNSVILYDYLNGEILKEVHCSEKCILYSAHFCGVQWEDLIMVSGTVFNQLVVWCPSDQTNVDGRVEPRRRISGHNGVIFSIFYNKGKGILVSASDDRSLRVWDVGDLSASTFNVQCLHVLYGHQARVWSVRLLSDYIISIGEDSACIVWDYAGGLIHNFKGHKGRGIRAVAVKEEPGWIATGGADAAIRIWQIKGKSFLPNGLQALEFSSSFCNGSPKAIKMLDTNFLVVMTDQGSIYTYNYISKQWNFILEDNSYASYSLLDIYKSKNCVLCAIGNITGNIKIFPISSALSGKDLKLHQGKVHSLTWASSPCQSSDTCSLFSSGSNGVMVWIEVICLPGHVLSVTEKLSFALPTCKQRWHTCIAFLPQKDFIVVGDRRGSLMLFPINCPPVQNNENGIRRSTAPVSETQNDPSFDSVTAEENHTASVGNVKQYTSGPVSTLFGIHGKLGVTSVMCHDGFVYTTGRDGLYRQLMVTEGQLVMLRKLKACKGMEWIESISFTSEGNLYILGFQSTDFVVWSMRTNEKIHCVPCGGGHRSWSYREDENQAVFAYIKSGDIFVYQSQKTEKIHSVLKEPMHGRELTCVRYVGTIMALHTESLHILITSSEDTTVNIFSFSEVTKEVHQLATLNDHLSSVRTMALANTKQIQGGVCSLSTLLFTAGGRAQIECYRVQVMWKKDETRLSCQVFHLASHRLDKHWERMKNKHKSVKMDPETRYMSIVPVTESQDKQRQRSGNLYVFLAAACSDGSVRFFLMCEGSKRLVLAAQSFYHQRCVLKVDTLIYQSNDKQRILLSSAATDGQIAFWDINRTMEQAHTVLEDTDCLPLEMEPLSFTVSAHQSGINSLHILETKHGHHLVASGGDDNSLHVCLLTVDQVNDPNQGTSIQLLKEFSVSSAHSAHVTGLRILQEDLLASVSVDQRLTLWSLDGNGLRHLSTRFSHVADVSELDCWVLKDKEEYVCVLCGQGLEIVKCMR</sequence>
<evidence type="ECO:0000256" key="3">
    <source>
        <dbReference type="ARBA" id="ARBA00022574"/>
    </source>
</evidence>
<evidence type="ECO:0000313" key="12">
    <source>
        <dbReference type="EMBL" id="CAH2311924.1"/>
    </source>
</evidence>
<comment type="similarity">
    <text evidence="6">Belongs to the WD repeat WDR6 family.</text>
</comment>
<protein>
    <recommendedName>
        <fullName evidence="7">tRNA (34-2'-O)-methyltransferase regulator WDR6</fullName>
    </recommendedName>
    <alternativeName>
        <fullName evidence="8">WD repeat-containing protein 6</fullName>
    </alternativeName>
</protein>
<evidence type="ECO:0000256" key="10">
    <source>
        <dbReference type="ARBA" id="ARBA00047056"/>
    </source>
</evidence>
<feature type="repeat" description="WD" evidence="11">
    <location>
        <begin position="198"/>
        <end position="231"/>
    </location>
</feature>
<dbReference type="InterPro" id="IPR001680">
    <property type="entry name" value="WD40_rpt"/>
</dbReference>
<dbReference type="GO" id="GO:0005737">
    <property type="term" value="C:cytoplasm"/>
    <property type="evidence" value="ECO:0007669"/>
    <property type="project" value="UniProtKB-SubCell"/>
</dbReference>
<dbReference type="InterPro" id="IPR015943">
    <property type="entry name" value="WD40/YVTN_repeat-like_dom_sf"/>
</dbReference>
<evidence type="ECO:0000256" key="8">
    <source>
        <dbReference type="ARBA" id="ARBA00041816"/>
    </source>
</evidence>
<accession>A0AAD1SU60</accession>
<reference evidence="12" key="1">
    <citation type="submission" date="2022-03" db="EMBL/GenBank/DDBJ databases">
        <authorList>
            <person name="Alioto T."/>
            <person name="Alioto T."/>
            <person name="Gomez Garrido J."/>
        </authorList>
    </citation>
    <scope>NUCLEOTIDE SEQUENCE</scope>
</reference>
<dbReference type="PROSITE" id="PS00678">
    <property type="entry name" value="WD_REPEATS_1"/>
    <property type="match status" value="1"/>
</dbReference>
<dbReference type="PROSITE" id="PS50082">
    <property type="entry name" value="WD_REPEATS_2"/>
    <property type="match status" value="2"/>
</dbReference>
<dbReference type="InterPro" id="IPR036322">
    <property type="entry name" value="WD40_repeat_dom_sf"/>
</dbReference>
<dbReference type="AlphaFoldDB" id="A0AAD1SU60"/>
<comment type="function">
    <text evidence="9">Together with methyltransferase FTSJ1, methylates the 2'-O-ribose of nucleotides at position 34 of the tRNA anticodon loop of substrate tRNAs. Required for the correct positioning of the substrate tRNA for methylation. Required to suppress amino acid starvation-induced autophagy. Enhances the STK11/LKB1-induced cell growth suppression activity.</text>
</comment>
<dbReference type="Proteomes" id="UP001295444">
    <property type="component" value="Chromosome 08"/>
</dbReference>
<feature type="repeat" description="WD" evidence="11">
    <location>
        <begin position="294"/>
        <end position="328"/>
    </location>
</feature>
<evidence type="ECO:0000256" key="2">
    <source>
        <dbReference type="ARBA" id="ARBA00022490"/>
    </source>
</evidence>
<evidence type="ECO:0000256" key="11">
    <source>
        <dbReference type="PROSITE-ProRule" id="PRU00221"/>
    </source>
</evidence>
<keyword evidence="4" id="KW-0819">tRNA processing</keyword>
<dbReference type="InterPro" id="IPR019775">
    <property type="entry name" value="WD40_repeat_CS"/>
</dbReference>
<comment type="subunit">
    <text evidence="10">Interacts with FTSJ1; the interaction is direct, and required for 2'-O-methylation of position 34 in substrate tRNAs. Interacts with IRS4. Interacts with STK11/LKB1.</text>
</comment>
<evidence type="ECO:0000256" key="9">
    <source>
        <dbReference type="ARBA" id="ARBA00045751"/>
    </source>
</evidence>
<keyword evidence="2" id="KW-0963">Cytoplasm</keyword>
<dbReference type="EMBL" id="OW240919">
    <property type="protein sequence ID" value="CAH2311924.1"/>
    <property type="molecule type" value="Genomic_DNA"/>
</dbReference>
<organism evidence="12 13">
    <name type="scientific">Pelobates cultripes</name>
    <name type="common">Western spadefoot toad</name>
    <dbReference type="NCBI Taxonomy" id="61616"/>
    <lineage>
        <taxon>Eukaryota</taxon>
        <taxon>Metazoa</taxon>
        <taxon>Chordata</taxon>
        <taxon>Craniata</taxon>
        <taxon>Vertebrata</taxon>
        <taxon>Euteleostomi</taxon>
        <taxon>Amphibia</taxon>
        <taxon>Batrachia</taxon>
        <taxon>Anura</taxon>
        <taxon>Pelobatoidea</taxon>
        <taxon>Pelobatidae</taxon>
        <taxon>Pelobates</taxon>
    </lineage>
</organism>
<proteinExistence type="inferred from homology"/>
<name>A0AAD1SU60_PELCU</name>